<accession>A0A1A9VS76</accession>
<dbReference type="VEuPathDB" id="VectorBase:GAUT045852"/>
<keyword evidence="1" id="KW-0732">Signal</keyword>
<sequence length="120" mass="13273">MRLSCLYIICLFIHHRSLVLFCKWNMKECDSNCPTTPNALGNSGNTTATALTNSSASIDLRSSMQQSLDASQKYMQHMVSIPVAGETDCLYPFYAGNNGNQNIALLFNALTIYALNHFSL</sequence>
<dbReference type="STRING" id="7395.A0A1A9VS76"/>
<proteinExistence type="predicted"/>
<reference evidence="2" key="1">
    <citation type="submission" date="2020-05" db="UniProtKB">
        <authorList>
            <consortium name="EnsemblMetazoa"/>
        </authorList>
    </citation>
    <scope>IDENTIFICATION</scope>
    <source>
        <strain evidence="2">TTRI</strain>
    </source>
</reference>
<dbReference type="EnsemblMetazoa" id="GAUT045852-RA">
    <property type="protein sequence ID" value="GAUT045852-PA"/>
    <property type="gene ID" value="GAUT045852"/>
</dbReference>
<evidence type="ECO:0000256" key="1">
    <source>
        <dbReference type="SAM" id="SignalP"/>
    </source>
</evidence>
<protein>
    <submittedName>
        <fullName evidence="2">Uncharacterized protein</fullName>
    </submittedName>
</protein>
<dbReference type="Proteomes" id="UP000078200">
    <property type="component" value="Unassembled WGS sequence"/>
</dbReference>
<organism evidence="2 3">
    <name type="scientific">Glossina austeni</name>
    <name type="common">Savannah tsetse fly</name>
    <dbReference type="NCBI Taxonomy" id="7395"/>
    <lineage>
        <taxon>Eukaryota</taxon>
        <taxon>Metazoa</taxon>
        <taxon>Ecdysozoa</taxon>
        <taxon>Arthropoda</taxon>
        <taxon>Hexapoda</taxon>
        <taxon>Insecta</taxon>
        <taxon>Pterygota</taxon>
        <taxon>Neoptera</taxon>
        <taxon>Endopterygota</taxon>
        <taxon>Diptera</taxon>
        <taxon>Brachycera</taxon>
        <taxon>Muscomorpha</taxon>
        <taxon>Hippoboscoidea</taxon>
        <taxon>Glossinidae</taxon>
        <taxon>Glossina</taxon>
    </lineage>
</organism>
<evidence type="ECO:0000313" key="2">
    <source>
        <dbReference type="EnsemblMetazoa" id="GAUT045852-PA"/>
    </source>
</evidence>
<name>A0A1A9VS76_GLOAU</name>
<dbReference type="AlphaFoldDB" id="A0A1A9VS76"/>
<keyword evidence="3" id="KW-1185">Reference proteome</keyword>
<evidence type="ECO:0000313" key="3">
    <source>
        <dbReference type="Proteomes" id="UP000078200"/>
    </source>
</evidence>
<feature type="signal peptide" evidence="1">
    <location>
        <begin position="1"/>
        <end position="21"/>
    </location>
</feature>
<feature type="chain" id="PRO_5008399599" evidence="1">
    <location>
        <begin position="22"/>
        <end position="120"/>
    </location>
</feature>